<feature type="domain" description="LysM" evidence="2">
    <location>
        <begin position="263"/>
        <end position="307"/>
    </location>
</feature>
<feature type="region of interest" description="Disordered" evidence="1">
    <location>
        <begin position="29"/>
        <end position="48"/>
    </location>
</feature>
<dbReference type="SUPFAM" id="SSF54106">
    <property type="entry name" value="LysM domain"/>
    <property type="match status" value="3"/>
</dbReference>
<dbReference type="AlphaFoldDB" id="A0A2U8DZD9"/>
<dbReference type="EMBL" id="CP023004">
    <property type="protein sequence ID" value="AWI07979.1"/>
    <property type="molecule type" value="Genomic_DNA"/>
</dbReference>
<reference evidence="3 4" key="1">
    <citation type="journal article" date="2018" name="Syst. Appl. Microbiol.">
        <title>Ereboglobus luteus gen. nov. sp. nov. from cockroach guts, and new insights into the oxygen relationship of the genera Opitutus and Didymococcus (Verrucomicrobia: Opitutaceae).</title>
        <authorList>
            <person name="Tegtmeier D."/>
            <person name="Belitz A."/>
            <person name="Radek R."/>
            <person name="Heimerl T."/>
            <person name="Brune A."/>
        </authorList>
    </citation>
    <scope>NUCLEOTIDE SEQUENCE [LARGE SCALE GENOMIC DNA]</scope>
    <source>
        <strain evidence="3 4">Ho45</strain>
    </source>
</reference>
<dbReference type="PANTHER" id="PTHR33734">
    <property type="entry name" value="LYSM DOMAIN-CONTAINING GPI-ANCHORED PROTEIN 2"/>
    <property type="match status" value="1"/>
</dbReference>
<gene>
    <name evidence="3" type="ORF">CKA38_00730</name>
</gene>
<evidence type="ECO:0000259" key="2">
    <source>
        <dbReference type="PROSITE" id="PS51782"/>
    </source>
</evidence>
<feature type="domain" description="LysM" evidence="2">
    <location>
        <begin position="127"/>
        <end position="171"/>
    </location>
</feature>
<feature type="region of interest" description="Disordered" evidence="1">
    <location>
        <begin position="56"/>
        <end position="125"/>
    </location>
</feature>
<feature type="compositionally biased region" description="Polar residues" evidence="1">
    <location>
        <begin position="29"/>
        <end position="45"/>
    </location>
</feature>
<dbReference type="GO" id="GO:0008932">
    <property type="term" value="F:lytic endotransglycosylase activity"/>
    <property type="evidence" value="ECO:0007669"/>
    <property type="project" value="TreeGrafter"/>
</dbReference>
<organism evidence="3 4">
    <name type="scientific">Ereboglobus luteus</name>
    <dbReference type="NCBI Taxonomy" id="1796921"/>
    <lineage>
        <taxon>Bacteria</taxon>
        <taxon>Pseudomonadati</taxon>
        <taxon>Verrucomicrobiota</taxon>
        <taxon>Opitutia</taxon>
        <taxon>Opitutales</taxon>
        <taxon>Opitutaceae</taxon>
        <taxon>Ereboglobus</taxon>
    </lineage>
</organism>
<feature type="region of interest" description="Disordered" evidence="1">
    <location>
        <begin position="316"/>
        <end position="379"/>
    </location>
</feature>
<dbReference type="RefSeq" id="WP_108823787.1">
    <property type="nucleotide sequence ID" value="NZ_CP023004.1"/>
</dbReference>
<dbReference type="Gene3D" id="3.10.350.10">
    <property type="entry name" value="LysM domain"/>
    <property type="match status" value="3"/>
</dbReference>
<evidence type="ECO:0000313" key="4">
    <source>
        <dbReference type="Proteomes" id="UP000244896"/>
    </source>
</evidence>
<keyword evidence="4" id="KW-1185">Reference proteome</keyword>
<dbReference type="KEGG" id="elut:CKA38_00730"/>
<dbReference type="CDD" id="cd00118">
    <property type="entry name" value="LysM"/>
    <property type="match status" value="3"/>
</dbReference>
<feature type="compositionally biased region" description="Low complexity" evidence="1">
    <location>
        <begin position="347"/>
        <end position="361"/>
    </location>
</feature>
<dbReference type="Proteomes" id="UP000244896">
    <property type="component" value="Chromosome"/>
</dbReference>
<accession>A0A2U8DZD9</accession>
<dbReference type="Pfam" id="PF01476">
    <property type="entry name" value="LysM"/>
    <property type="match status" value="3"/>
</dbReference>
<protein>
    <recommendedName>
        <fullName evidence="2">LysM domain-containing protein</fullName>
    </recommendedName>
</protein>
<dbReference type="InterPro" id="IPR036779">
    <property type="entry name" value="LysM_dom_sf"/>
</dbReference>
<name>A0A2U8DZD9_9BACT</name>
<feature type="domain" description="LysM" evidence="2">
    <location>
        <begin position="193"/>
        <end position="236"/>
    </location>
</feature>
<dbReference type="InterPro" id="IPR018392">
    <property type="entry name" value="LysM"/>
</dbReference>
<dbReference type="OrthoDB" id="9815002at2"/>
<feature type="compositionally biased region" description="Polar residues" evidence="1">
    <location>
        <begin position="73"/>
        <end position="109"/>
    </location>
</feature>
<evidence type="ECO:0000313" key="3">
    <source>
        <dbReference type="EMBL" id="AWI07979.1"/>
    </source>
</evidence>
<dbReference type="PANTHER" id="PTHR33734:SF22">
    <property type="entry name" value="MEMBRANE-BOUND LYTIC MUREIN TRANSGLYCOSYLASE D"/>
    <property type="match status" value="1"/>
</dbReference>
<dbReference type="SMART" id="SM00257">
    <property type="entry name" value="LysM"/>
    <property type="match status" value="3"/>
</dbReference>
<sequence>MKILKMIGLVVAVHAVVLTFGFILPGCQSTARTSHSTSEKTTASDLSRIDAARAATTVGGQPDSGVSAPDSGHTGQAPLSTAPDSGSAFTGGPVTNFSVPASSAVTPTRPQAGAETPAIEPEPPPMLTYTVVSGDSAWKIAKKFKISTNELLAANELPRNPTLQVGQKLRIPARTVGQTTTRATTQATQAGTNIYKVQAGDSLAVIARRYNTTVAQIQSLNKLTGTSIRIGQELVVPSIADAPATTAPAPAATTDASGARFTITHIVKPGESLDVIARHYGTSRNEIATTNHITDPRKLQAGQKLTITSARKNLPADAPASAATTPAAQQPAAQTPPPATPPPPVETAPVSPISPVSESPISPAPADAPPVVTPQDPVR</sequence>
<feature type="compositionally biased region" description="Pro residues" evidence="1">
    <location>
        <begin position="362"/>
        <end position="372"/>
    </location>
</feature>
<feature type="compositionally biased region" description="Pro residues" evidence="1">
    <location>
        <begin position="334"/>
        <end position="346"/>
    </location>
</feature>
<dbReference type="PROSITE" id="PS51782">
    <property type="entry name" value="LYSM"/>
    <property type="match status" value="3"/>
</dbReference>
<evidence type="ECO:0000256" key="1">
    <source>
        <dbReference type="SAM" id="MobiDB-lite"/>
    </source>
</evidence>
<proteinExistence type="predicted"/>
<feature type="compositionally biased region" description="Low complexity" evidence="1">
    <location>
        <begin position="316"/>
        <end position="333"/>
    </location>
</feature>